<evidence type="ECO:0000313" key="1">
    <source>
        <dbReference type="EMBL" id="MAA13840.1"/>
    </source>
</evidence>
<dbReference type="AlphaFoldDB" id="A0A224YJ61"/>
<dbReference type="EMBL" id="GFPF01002694">
    <property type="protein sequence ID" value="MAA13840.1"/>
    <property type="molecule type" value="Transcribed_RNA"/>
</dbReference>
<reference evidence="1" key="1">
    <citation type="journal article" date="2017" name="Parasit. Vectors">
        <title>Sialotranscriptomics of Rhipicephalus zambeziensis reveals intricate expression profiles of secretory proteins and suggests tight temporal transcriptional regulation during blood-feeding.</title>
        <authorList>
            <person name="de Castro M.H."/>
            <person name="de Klerk D."/>
            <person name="Pienaar R."/>
            <person name="Rees D.J.G."/>
            <person name="Mans B.J."/>
        </authorList>
    </citation>
    <scope>NUCLEOTIDE SEQUENCE</scope>
    <source>
        <tissue evidence="1">Salivary glands</tissue>
    </source>
</reference>
<protein>
    <submittedName>
        <fullName evidence="1">Uncharacterized protein</fullName>
    </submittedName>
</protein>
<proteinExistence type="predicted"/>
<organism evidence="1">
    <name type="scientific">Rhipicephalus zambeziensis</name>
    <dbReference type="NCBI Taxonomy" id="60191"/>
    <lineage>
        <taxon>Eukaryota</taxon>
        <taxon>Metazoa</taxon>
        <taxon>Ecdysozoa</taxon>
        <taxon>Arthropoda</taxon>
        <taxon>Chelicerata</taxon>
        <taxon>Arachnida</taxon>
        <taxon>Acari</taxon>
        <taxon>Parasitiformes</taxon>
        <taxon>Ixodida</taxon>
        <taxon>Ixodoidea</taxon>
        <taxon>Ixodidae</taxon>
        <taxon>Rhipicephalinae</taxon>
        <taxon>Rhipicephalus</taxon>
        <taxon>Rhipicephalus</taxon>
    </lineage>
</organism>
<sequence length="246" mass="27046">MRTVTLTHWSAGVADVTSRRVFCCREAPQLRSLGASALRYHITRPRGPQGKPSGHPSRIQAPEVLRVNLNSFPQEPSCSKWPLPDLFVVEDANKRNPSTSTGSATGSASMVSKAAGVHPLPEKPRVYFFLILKGTMVDVCESAAIVEVREGPTVRELTVTGDCFSYEGRAFLNNLTRVLHKGSMINVDYMVGRKGGEDCVHCDVAWLGPKPKGVPCLSEDEFRQQLNGRGSSNTFINDLQRHLTVR</sequence>
<accession>A0A224YJ61</accession>
<name>A0A224YJ61_9ACAR</name>